<name>A0A7I8JAE7_SPIIN</name>
<evidence type="ECO:0000313" key="2">
    <source>
        <dbReference type="Proteomes" id="UP001189122"/>
    </source>
</evidence>
<keyword evidence="2" id="KW-1185">Reference proteome</keyword>
<organism evidence="1">
    <name type="scientific">Spirodela intermedia</name>
    <name type="common">Intermediate duckweed</name>
    <dbReference type="NCBI Taxonomy" id="51605"/>
    <lineage>
        <taxon>Eukaryota</taxon>
        <taxon>Viridiplantae</taxon>
        <taxon>Streptophyta</taxon>
        <taxon>Embryophyta</taxon>
        <taxon>Tracheophyta</taxon>
        <taxon>Spermatophyta</taxon>
        <taxon>Magnoliopsida</taxon>
        <taxon>Liliopsida</taxon>
        <taxon>Araceae</taxon>
        <taxon>Lemnoideae</taxon>
        <taxon>Spirodela</taxon>
    </lineage>
</organism>
<proteinExistence type="predicted"/>
<gene>
    <name evidence="1" type="ORF">SI7747_10013589</name>
</gene>
<dbReference type="Proteomes" id="UP001189122">
    <property type="component" value="Unassembled WGS sequence"/>
</dbReference>
<accession>A0A7I8JAE7</accession>
<dbReference type="AlphaFoldDB" id="A0A7I8JAE7"/>
<dbReference type="EMBL" id="LR743597">
    <property type="protein sequence ID" value="CAA2627940.1"/>
    <property type="molecule type" value="Genomic_DNA"/>
</dbReference>
<evidence type="ECO:0000313" key="1">
    <source>
        <dbReference type="EMBL" id="CAA2627940.1"/>
    </source>
</evidence>
<sequence>MFLTSSLSSRRTQTVRKMPTICLLATRQYRAAPVAAPSPPPPPP</sequence>
<dbReference type="EMBL" id="CACRZD030000010">
    <property type="protein sequence ID" value="CAA6667196.1"/>
    <property type="molecule type" value="Genomic_DNA"/>
</dbReference>
<protein>
    <submittedName>
        <fullName evidence="1">Uncharacterized protein</fullName>
    </submittedName>
</protein>
<reference evidence="1 2" key="1">
    <citation type="submission" date="2019-12" db="EMBL/GenBank/DDBJ databases">
        <authorList>
            <person name="Scholz U."/>
            <person name="Mascher M."/>
            <person name="Fiebig A."/>
        </authorList>
    </citation>
    <scope>NUCLEOTIDE SEQUENCE</scope>
</reference>